<proteinExistence type="inferred from homology"/>
<feature type="non-terminal residue" evidence="17">
    <location>
        <position position="1"/>
    </location>
</feature>
<gene>
    <name evidence="17" type="ORF">MSPICULIGERA_LOCUS16675</name>
</gene>
<dbReference type="InterPro" id="IPR006134">
    <property type="entry name" value="DNA-dir_DNA_pol_B_multi_dom"/>
</dbReference>
<keyword evidence="9 12" id="KW-0239">DNA-directed DNA polymerase</keyword>
<evidence type="ECO:0000256" key="5">
    <source>
        <dbReference type="ARBA" id="ARBA00022705"/>
    </source>
</evidence>
<keyword evidence="10 12" id="KW-0238">DNA-binding</keyword>
<dbReference type="Pfam" id="PF08996">
    <property type="entry name" value="zf-DNA_Pol"/>
    <property type="match status" value="1"/>
</dbReference>
<evidence type="ECO:0000256" key="10">
    <source>
        <dbReference type="ARBA" id="ARBA00023125"/>
    </source>
</evidence>
<dbReference type="PRINTS" id="PR00106">
    <property type="entry name" value="DNAPOLB"/>
</dbReference>
<dbReference type="GO" id="GO:0003697">
    <property type="term" value="F:single-stranded DNA binding"/>
    <property type="evidence" value="ECO:0007669"/>
    <property type="project" value="TreeGrafter"/>
</dbReference>
<dbReference type="PROSITE" id="PS00116">
    <property type="entry name" value="DNA_POLYMERASE_B"/>
    <property type="match status" value="1"/>
</dbReference>
<feature type="compositionally biased region" description="Basic and acidic residues" evidence="13">
    <location>
        <begin position="94"/>
        <end position="110"/>
    </location>
</feature>
<evidence type="ECO:0000256" key="9">
    <source>
        <dbReference type="ARBA" id="ARBA00022932"/>
    </source>
</evidence>
<feature type="domain" description="DNA-directed DNA polymerase family B multifunctional" evidence="14">
    <location>
        <begin position="138"/>
        <end position="595"/>
    </location>
</feature>
<evidence type="ECO:0000256" key="2">
    <source>
        <dbReference type="ARBA" id="ARBA00005755"/>
    </source>
</evidence>
<dbReference type="InterPro" id="IPR038256">
    <property type="entry name" value="Pol_alpha_znc_sf"/>
</dbReference>
<comment type="catalytic activity">
    <reaction evidence="12">
        <text>DNA(n) + a 2'-deoxyribonucleoside 5'-triphosphate = DNA(n+1) + diphosphate</text>
        <dbReference type="Rhea" id="RHEA:22508"/>
        <dbReference type="Rhea" id="RHEA-COMP:17339"/>
        <dbReference type="Rhea" id="RHEA-COMP:17340"/>
        <dbReference type="ChEBI" id="CHEBI:33019"/>
        <dbReference type="ChEBI" id="CHEBI:61560"/>
        <dbReference type="ChEBI" id="CHEBI:173112"/>
        <dbReference type="EC" id="2.7.7.7"/>
    </reaction>
</comment>
<feature type="region of interest" description="Disordered" evidence="13">
    <location>
        <begin position="81"/>
        <end position="110"/>
    </location>
</feature>
<dbReference type="GO" id="GO:0005658">
    <property type="term" value="C:alpha DNA polymerase:primase complex"/>
    <property type="evidence" value="ECO:0007669"/>
    <property type="project" value="TreeGrafter"/>
</dbReference>
<feature type="region of interest" description="Disordered" evidence="13">
    <location>
        <begin position="1"/>
        <end position="25"/>
    </location>
</feature>
<dbReference type="InterPro" id="IPR042087">
    <property type="entry name" value="DNA_pol_B_thumb"/>
</dbReference>
<evidence type="ECO:0000259" key="14">
    <source>
        <dbReference type="Pfam" id="PF00136"/>
    </source>
</evidence>
<dbReference type="InterPro" id="IPR043502">
    <property type="entry name" value="DNA/RNA_pol_sf"/>
</dbReference>
<dbReference type="Pfam" id="PF00136">
    <property type="entry name" value="DNA_pol_B"/>
    <property type="match status" value="1"/>
</dbReference>
<dbReference type="GO" id="GO:0003682">
    <property type="term" value="F:chromatin binding"/>
    <property type="evidence" value="ECO:0007669"/>
    <property type="project" value="TreeGrafter"/>
</dbReference>
<evidence type="ECO:0000313" key="18">
    <source>
        <dbReference type="Proteomes" id="UP001177023"/>
    </source>
</evidence>
<comment type="subcellular location">
    <subcellularLocation>
        <location evidence="1">Nucleus</location>
    </subcellularLocation>
</comment>
<evidence type="ECO:0000259" key="15">
    <source>
        <dbReference type="Pfam" id="PF08996"/>
    </source>
</evidence>
<dbReference type="InterPro" id="IPR015088">
    <property type="entry name" value="Znf_DNA-dir_DNA_pol_B_alpha"/>
</dbReference>
<reference evidence="17" key="1">
    <citation type="submission" date="2023-06" db="EMBL/GenBank/DDBJ databases">
        <authorList>
            <person name="Delattre M."/>
        </authorList>
    </citation>
    <scope>NUCLEOTIDE SEQUENCE</scope>
    <source>
        <strain evidence="17">AF72</strain>
    </source>
</reference>
<dbReference type="InterPro" id="IPR024647">
    <property type="entry name" value="DNA_pol_a_cat_su_N"/>
</dbReference>
<keyword evidence="7" id="KW-0863">Zinc-finger</keyword>
<dbReference type="GO" id="GO:0008270">
    <property type="term" value="F:zinc ion binding"/>
    <property type="evidence" value="ECO:0007669"/>
    <property type="project" value="UniProtKB-KW"/>
</dbReference>
<comment type="caution">
    <text evidence="17">The sequence shown here is derived from an EMBL/GenBank/DDBJ whole genome shotgun (WGS) entry which is preliminary data.</text>
</comment>
<dbReference type="Gene3D" id="1.10.3200.20">
    <property type="entry name" value="DNA Polymerase alpha, zinc finger"/>
    <property type="match status" value="1"/>
</dbReference>
<keyword evidence="3 12" id="KW-0808">Transferase</keyword>
<feature type="domain" description="Zinc finger DNA-directed DNA polymerase family B alpha" evidence="15">
    <location>
        <begin position="628"/>
        <end position="807"/>
    </location>
</feature>
<dbReference type="GO" id="GO:0003688">
    <property type="term" value="F:DNA replication origin binding"/>
    <property type="evidence" value="ECO:0007669"/>
    <property type="project" value="TreeGrafter"/>
</dbReference>
<dbReference type="SUPFAM" id="SSF56672">
    <property type="entry name" value="DNA/RNA polymerases"/>
    <property type="match status" value="1"/>
</dbReference>
<dbReference type="InterPro" id="IPR023211">
    <property type="entry name" value="DNA_pol_palm_dom_sf"/>
</dbReference>
<evidence type="ECO:0000256" key="4">
    <source>
        <dbReference type="ARBA" id="ARBA00022695"/>
    </source>
</evidence>
<evidence type="ECO:0000256" key="1">
    <source>
        <dbReference type="ARBA" id="ARBA00004123"/>
    </source>
</evidence>
<dbReference type="PANTHER" id="PTHR45861:SF1">
    <property type="entry name" value="DNA POLYMERASE ALPHA CATALYTIC SUBUNIT"/>
    <property type="match status" value="1"/>
</dbReference>
<dbReference type="GO" id="GO:0006272">
    <property type="term" value="P:leading strand elongation"/>
    <property type="evidence" value="ECO:0007669"/>
    <property type="project" value="TreeGrafter"/>
</dbReference>
<dbReference type="Gene3D" id="3.90.1600.10">
    <property type="entry name" value="Palm domain of DNA polymerase"/>
    <property type="match status" value="2"/>
</dbReference>
<dbReference type="CDD" id="cd05532">
    <property type="entry name" value="POLBc_alpha"/>
    <property type="match status" value="1"/>
</dbReference>
<sequence length="812" mass="92566">MSAEEEPTGRRSRRTAATSKKADAFSRFKEARRSGISRQTIDGSDIPDVYEEVNEDEYQEIIKQRQRDNFVDDDDGAGYIDTGLDDFGDENECQDAKEKKEKKEKKVPSDARVSHCKYEFTVDMTRMKDIAYVSDSVQSRTLMGGRAERNEFHLLHAFHRNDMISPDKAQSQFKHKDTQSTQQSATQKHVKKDDEGDEEEDGPGAAHPAEADHKKKTQYSGGLVLEPKRGLYDTMILCLDFNSLYPSIIQEYNICFSTVNYTQKDSDDLPEPPNQTLAEGILPRELRGLVERRRQVKAMIKTAKDDAEKKQLDIRQMALKLTANSMYGCLGFQMSRFYAKPLAALVTSKGREILTQTKDLVERLGYTVVYGDTDSIMINTNTRELKAAKKLGYDIKKQVNQCHKLLELDLDGVFRRMLLLKKKKYAALTINLDTEAEKKELKGLDIVRRDWADIAKKEGTKIVDLILDPQLEREELVAAIRDSLALLRARIEAGEVKQEDYEILKQLKRDPEQYGDVKSQPHVSVALRLNSTGRFRMKRDDIVKYIICEDGTANSAIQRAYHSSELDANPALKIDIQYYLANQLHPVISRLCEPIEEADPATIAQALGLDPQQFKRSGHSNQHAHVVEETFDNCEPFKIVCPHAECGFENEITSLVRTEKGQWRLSIESCQKCARSLSFSPDYITKAFEEQLDAFEKLYNAAKYKCDVCETEGEDLKPMGDGTILCPNLDCNDGTMRRMYTPAQLYRQQRFFRQMVDRDGAKTRLTAAQNGCITASSLQTLIDDMFRMVRERLKKNTYGTVDLARLFAPLLI</sequence>
<dbReference type="Proteomes" id="UP001177023">
    <property type="component" value="Unassembled WGS sequence"/>
</dbReference>
<evidence type="ECO:0000256" key="13">
    <source>
        <dbReference type="SAM" id="MobiDB-lite"/>
    </source>
</evidence>
<dbReference type="NCBIfam" id="TIGR00592">
    <property type="entry name" value="pol2"/>
    <property type="match status" value="1"/>
</dbReference>
<keyword evidence="18" id="KW-1185">Reference proteome</keyword>
<dbReference type="FunFam" id="1.10.287.690:FF:000003">
    <property type="entry name" value="DNA polymerase"/>
    <property type="match status" value="1"/>
</dbReference>
<organism evidence="17 18">
    <name type="scientific">Mesorhabditis spiculigera</name>
    <dbReference type="NCBI Taxonomy" id="96644"/>
    <lineage>
        <taxon>Eukaryota</taxon>
        <taxon>Metazoa</taxon>
        <taxon>Ecdysozoa</taxon>
        <taxon>Nematoda</taxon>
        <taxon>Chromadorea</taxon>
        <taxon>Rhabditida</taxon>
        <taxon>Rhabditina</taxon>
        <taxon>Rhabditomorpha</taxon>
        <taxon>Rhabditoidea</taxon>
        <taxon>Rhabditidae</taxon>
        <taxon>Mesorhabditinae</taxon>
        <taxon>Mesorhabditis</taxon>
    </lineage>
</organism>
<dbReference type="Gene3D" id="1.10.132.60">
    <property type="entry name" value="DNA polymerase family B, C-terminal domain"/>
    <property type="match status" value="1"/>
</dbReference>
<keyword evidence="11" id="KW-0539">Nucleus</keyword>
<feature type="region of interest" description="Disordered" evidence="13">
    <location>
        <begin position="168"/>
        <end position="218"/>
    </location>
</feature>
<dbReference type="SMART" id="SM00486">
    <property type="entry name" value="POLBc"/>
    <property type="match status" value="1"/>
</dbReference>
<protein>
    <recommendedName>
        <fullName evidence="12">DNA polymerase</fullName>
        <ecNumber evidence="12">2.7.7.7</ecNumber>
    </recommendedName>
</protein>
<dbReference type="PANTHER" id="PTHR45861">
    <property type="entry name" value="DNA POLYMERASE ALPHA CATALYTIC SUBUNIT"/>
    <property type="match status" value="1"/>
</dbReference>
<keyword evidence="8" id="KW-0862">Zinc</keyword>
<evidence type="ECO:0000256" key="12">
    <source>
        <dbReference type="RuleBase" id="RU000442"/>
    </source>
</evidence>
<evidence type="ECO:0000313" key="17">
    <source>
        <dbReference type="EMBL" id="CAJ0578417.1"/>
    </source>
</evidence>
<keyword evidence="6" id="KW-0479">Metal-binding</keyword>
<dbReference type="InterPro" id="IPR006172">
    <property type="entry name" value="DNA-dir_DNA_pol_B"/>
</dbReference>
<dbReference type="Pfam" id="PF12254">
    <property type="entry name" value="DNA_pol_alpha_N"/>
    <property type="match status" value="1"/>
</dbReference>
<dbReference type="EMBL" id="CATQJA010002653">
    <property type="protein sequence ID" value="CAJ0578417.1"/>
    <property type="molecule type" value="Genomic_DNA"/>
</dbReference>
<comment type="similarity">
    <text evidence="2 12">Belongs to the DNA polymerase type-B family.</text>
</comment>
<feature type="compositionally biased region" description="Acidic residues" evidence="13">
    <location>
        <begin position="83"/>
        <end position="93"/>
    </location>
</feature>
<dbReference type="AlphaFoldDB" id="A0AA36G491"/>
<dbReference type="EC" id="2.7.7.7" evidence="12"/>
<evidence type="ECO:0000259" key="16">
    <source>
        <dbReference type="Pfam" id="PF12254"/>
    </source>
</evidence>
<feature type="domain" description="DNA polymerase alpha catalytic subunit N-terminal" evidence="16">
    <location>
        <begin position="27"/>
        <end position="87"/>
    </location>
</feature>
<dbReference type="InterPro" id="IPR017964">
    <property type="entry name" value="DNA-dir_DNA_pol_B_CS"/>
</dbReference>
<evidence type="ECO:0000256" key="8">
    <source>
        <dbReference type="ARBA" id="ARBA00022833"/>
    </source>
</evidence>
<dbReference type="InterPro" id="IPR045846">
    <property type="entry name" value="POLBc_alpha"/>
</dbReference>
<accession>A0AA36G491</accession>
<dbReference type="GO" id="GO:0006273">
    <property type="term" value="P:lagging strand elongation"/>
    <property type="evidence" value="ECO:0007669"/>
    <property type="project" value="TreeGrafter"/>
</dbReference>
<evidence type="ECO:0000256" key="7">
    <source>
        <dbReference type="ARBA" id="ARBA00022771"/>
    </source>
</evidence>
<keyword evidence="5 12" id="KW-0235">DNA replication</keyword>
<keyword evidence="4 12" id="KW-0548">Nucleotidyltransferase</keyword>
<evidence type="ECO:0000256" key="6">
    <source>
        <dbReference type="ARBA" id="ARBA00022723"/>
    </source>
</evidence>
<evidence type="ECO:0000256" key="11">
    <source>
        <dbReference type="ARBA" id="ARBA00023242"/>
    </source>
</evidence>
<dbReference type="GO" id="GO:0000166">
    <property type="term" value="F:nucleotide binding"/>
    <property type="evidence" value="ECO:0007669"/>
    <property type="project" value="InterPro"/>
</dbReference>
<dbReference type="GO" id="GO:1902975">
    <property type="term" value="P:mitotic DNA replication initiation"/>
    <property type="evidence" value="ECO:0007669"/>
    <property type="project" value="InterPro"/>
</dbReference>
<dbReference type="GO" id="GO:0003887">
    <property type="term" value="F:DNA-directed DNA polymerase activity"/>
    <property type="evidence" value="ECO:0007669"/>
    <property type="project" value="UniProtKB-KW"/>
</dbReference>
<name>A0AA36G491_9BILA</name>
<evidence type="ECO:0000256" key="3">
    <source>
        <dbReference type="ARBA" id="ARBA00022679"/>
    </source>
</evidence>